<proteinExistence type="predicted"/>
<keyword evidence="1" id="KW-0238">DNA-binding</keyword>
<dbReference type="CDD" id="cd00093">
    <property type="entry name" value="HTH_XRE"/>
    <property type="match status" value="1"/>
</dbReference>
<sequence length="229" mass="25116">MSSDFSRSLTLLRKEKGVSQRSVAKDLGISQALLSHYENGIREPGLAFVIKACDYYGVSADFLLGRTLTRDGTTIVDAEALYDYSAEKDNVLRGSIMATLSKKLLVNSIGVLFDLLGKAGSKDAIKYCADYLGTAVYKMFRHLYRADGNNNEDFFAVPARNFVSGLANADMSVSEVRYVDALAAQVKESGSLPPINHDALTQSYPGAYQSLLQIIHNTGERVGRRLEEK</sequence>
<gene>
    <name evidence="3" type="ORF">H9714_01980</name>
</gene>
<reference evidence="3" key="2">
    <citation type="submission" date="2021-04" db="EMBL/GenBank/DDBJ databases">
        <authorList>
            <person name="Gilroy R."/>
        </authorList>
    </citation>
    <scope>NUCLEOTIDE SEQUENCE</scope>
    <source>
        <strain evidence="3">CHK189-11263</strain>
    </source>
</reference>
<organism evidence="3 4">
    <name type="scientific">Candidatus Flavonifractor intestinipullorum</name>
    <dbReference type="NCBI Taxonomy" id="2838587"/>
    <lineage>
        <taxon>Bacteria</taxon>
        <taxon>Bacillati</taxon>
        <taxon>Bacillota</taxon>
        <taxon>Clostridia</taxon>
        <taxon>Eubacteriales</taxon>
        <taxon>Oscillospiraceae</taxon>
        <taxon>Flavonifractor</taxon>
    </lineage>
</organism>
<name>A0A9D2M8V0_9FIRM</name>
<dbReference type="Pfam" id="PF01381">
    <property type="entry name" value="HTH_3"/>
    <property type="match status" value="1"/>
</dbReference>
<dbReference type="InterPro" id="IPR010982">
    <property type="entry name" value="Lambda_DNA-bd_dom_sf"/>
</dbReference>
<dbReference type="PANTHER" id="PTHR46558:SF11">
    <property type="entry name" value="HTH-TYPE TRANSCRIPTIONAL REGULATOR XRE"/>
    <property type="match status" value="1"/>
</dbReference>
<evidence type="ECO:0000256" key="1">
    <source>
        <dbReference type="ARBA" id="ARBA00023125"/>
    </source>
</evidence>
<dbReference type="Proteomes" id="UP000824208">
    <property type="component" value="Unassembled WGS sequence"/>
</dbReference>
<dbReference type="InterPro" id="IPR001387">
    <property type="entry name" value="Cro/C1-type_HTH"/>
</dbReference>
<evidence type="ECO:0000313" key="3">
    <source>
        <dbReference type="EMBL" id="HJB56301.1"/>
    </source>
</evidence>
<dbReference type="AlphaFoldDB" id="A0A9D2M8V0"/>
<dbReference type="Gene3D" id="1.10.260.40">
    <property type="entry name" value="lambda repressor-like DNA-binding domains"/>
    <property type="match status" value="1"/>
</dbReference>
<accession>A0A9D2M8V0</accession>
<dbReference type="EMBL" id="DWYC01000021">
    <property type="protein sequence ID" value="HJB56301.1"/>
    <property type="molecule type" value="Genomic_DNA"/>
</dbReference>
<feature type="domain" description="HTH cro/C1-type" evidence="2">
    <location>
        <begin position="9"/>
        <end position="63"/>
    </location>
</feature>
<dbReference type="GO" id="GO:0003677">
    <property type="term" value="F:DNA binding"/>
    <property type="evidence" value="ECO:0007669"/>
    <property type="project" value="UniProtKB-KW"/>
</dbReference>
<protein>
    <submittedName>
        <fullName evidence="3">Helix-turn-helix transcriptional regulator</fullName>
    </submittedName>
</protein>
<dbReference type="SUPFAM" id="SSF47413">
    <property type="entry name" value="lambda repressor-like DNA-binding domains"/>
    <property type="match status" value="1"/>
</dbReference>
<dbReference type="PANTHER" id="PTHR46558">
    <property type="entry name" value="TRACRIPTIONAL REGULATORY PROTEIN-RELATED-RELATED"/>
    <property type="match status" value="1"/>
</dbReference>
<reference evidence="3" key="1">
    <citation type="journal article" date="2021" name="PeerJ">
        <title>Extensive microbial diversity within the chicken gut microbiome revealed by metagenomics and culture.</title>
        <authorList>
            <person name="Gilroy R."/>
            <person name="Ravi A."/>
            <person name="Getino M."/>
            <person name="Pursley I."/>
            <person name="Horton D.L."/>
            <person name="Alikhan N.F."/>
            <person name="Baker D."/>
            <person name="Gharbi K."/>
            <person name="Hall N."/>
            <person name="Watson M."/>
            <person name="Adriaenssens E.M."/>
            <person name="Foster-Nyarko E."/>
            <person name="Jarju S."/>
            <person name="Secka A."/>
            <person name="Antonio M."/>
            <person name="Oren A."/>
            <person name="Chaudhuri R.R."/>
            <person name="La Ragione R."/>
            <person name="Hildebrand F."/>
            <person name="Pallen M.J."/>
        </authorList>
    </citation>
    <scope>NUCLEOTIDE SEQUENCE</scope>
    <source>
        <strain evidence="3">CHK189-11263</strain>
    </source>
</reference>
<dbReference type="PROSITE" id="PS50943">
    <property type="entry name" value="HTH_CROC1"/>
    <property type="match status" value="1"/>
</dbReference>
<evidence type="ECO:0000313" key="4">
    <source>
        <dbReference type="Proteomes" id="UP000824208"/>
    </source>
</evidence>
<comment type="caution">
    <text evidence="3">The sequence shown here is derived from an EMBL/GenBank/DDBJ whole genome shotgun (WGS) entry which is preliminary data.</text>
</comment>
<dbReference type="SMART" id="SM00530">
    <property type="entry name" value="HTH_XRE"/>
    <property type="match status" value="1"/>
</dbReference>
<evidence type="ECO:0000259" key="2">
    <source>
        <dbReference type="PROSITE" id="PS50943"/>
    </source>
</evidence>